<comment type="caution">
    <text evidence="3">The sequence shown here is derived from an EMBL/GenBank/DDBJ whole genome shotgun (WGS) entry which is preliminary data.</text>
</comment>
<organism evidence="3 4">
    <name type="scientific">Nocardia gamkensis</name>
    <dbReference type="NCBI Taxonomy" id="352869"/>
    <lineage>
        <taxon>Bacteria</taxon>
        <taxon>Bacillati</taxon>
        <taxon>Actinomycetota</taxon>
        <taxon>Actinomycetes</taxon>
        <taxon>Mycobacteriales</taxon>
        <taxon>Nocardiaceae</taxon>
        <taxon>Nocardia</taxon>
    </lineage>
</organism>
<dbReference type="Pfam" id="PF00296">
    <property type="entry name" value="Bac_luciferase"/>
    <property type="match status" value="1"/>
</dbReference>
<dbReference type="PANTHER" id="PTHR43244">
    <property type="match status" value="1"/>
</dbReference>
<dbReference type="Proteomes" id="UP000540698">
    <property type="component" value="Unassembled WGS sequence"/>
</dbReference>
<dbReference type="InterPro" id="IPR036661">
    <property type="entry name" value="Luciferase-like_sf"/>
</dbReference>
<dbReference type="CDD" id="cd01097">
    <property type="entry name" value="Tetrahydromethanopterin_reductase"/>
    <property type="match status" value="1"/>
</dbReference>
<reference evidence="3 4" key="1">
    <citation type="submission" date="2020-04" db="EMBL/GenBank/DDBJ databases">
        <title>MicrobeNet Type strains.</title>
        <authorList>
            <person name="Nicholson A.C."/>
        </authorList>
    </citation>
    <scope>NUCLEOTIDE SEQUENCE [LARGE SCALE GENOMIC DNA]</scope>
    <source>
        <strain evidence="3 4">DSM 44956</strain>
    </source>
</reference>
<accession>A0A7X6LAS3</accession>
<dbReference type="AlphaFoldDB" id="A0A7X6LAS3"/>
<dbReference type="RefSeq" id="WP_062975966.1">
    <property type="nucleotide sequence ID" value="NZ_JAAXOS010000022.1"/>
</dbReference>
<sequence length="381" mass="41593">MAKFRTGVMDSGVYTRFAPDLQFRGSRSVAMAGGADSLWVTDHLPSILPASIWKPRHVGITRLAPHADGIYEPWTALGYLAAQNRLARLRLGVGVTDAGRRNPAVTAQAAATLHQLSRGRAILGIGTGIRDNNEPYGVDWTAPVGRFEEALATIRALWDSAGSLVSRDSPHFPLRNAVFDVPPYRGTRPEIWVAAGGPRMLRAAGRYADVWFPGFAQRPHEYRHRLEQVRAAASDAGRDPLTVAPAAVFSVLTAARPGEVDALVESVGARALTLCAPGEMWTRHGATHPLGEDFTGLQDYLPQTLDERTVLDYIEKVPASLVREFCLAGTPDEIVEQLADWRDHGLRYAVLMNLSAIHPRLTHGMLSNAPLVATLRKLKKL</sequence>
<evidence type="ECO:0000259" key="2">
    <source>
        <dbReference type="Pfam" id="PF00296"/>
    </source>
</evidence>
<dbReference type="InterPro" id="IPR011251">
    <property type="entry name" value="Luciferase-like_dom"/>
</dbReference>
<dbReference type="SUPFAM" id="SSF51679">
    <property type="entry name" value="Bacterial luciferase-like"/>
    <property type="match status" value="1"/>
</dbReference>
<evidence type="ECO:0000256" key="1">
    <source>
        <dbReference type="ARBA" id="ARBA00023002"/>
    </source>
</evidence>
<proteinExistence type="predicted"/>
<feature type="domain" description="Luciferase-like" evidence="2">
    <location>
        <begin position="34"/>
        <end position="346"/>
    </location>
</feature>
<gene>
    <name evidence="3" type="ORF">HGB38_32530</name>
</gene>
<evidence type="ECO:0000313" key="4">
    <source>
        <dbReference type="Proteomes" id="UP000540698"/>
    </source>
</evidence>
<name>A0A7X6LAS3_9NOCA</name>
<protein>
    <submittedName>
        <fullName evidence="3">LLM class flavin-dependent oxidoreductase</fullName>
    </submittedName>
</protein>
<dbReference type="Gene3D" id="3.20.20.30">
    <property type="entry name" value="Luciferase-like domain"/>
    <property type="match status" value="1"/>
</dbReference>
<dbReference type="EMBL" id="JAAXOS010000022">
    <property type="protein sequence ID" value="NKY30900.1"/>
    <property type="molecule type" value="Genomic_DNA"/>
</dbReference>
<keyword evidence="1" id="KW-0560">Oxidoreductase</keyword>
<dbReference type="GO" id="GO:0016705">
    <property type="term" value="F:oxidoreductase activity, acting on paired donors, with incorporation or reduction of molecular oxygen"/>
    <property type="evidence" value="ECO:0007669"/>
    <property type="project" value="InterPro"/>
</dbReference>
<keyword evidence="4" id="KW-1185">Reference proteome</keyword>
<evidence type="ECO:0000313" key="3">
    <source>
        <dbReference type="EMBL" id="NKY30900.1"/>
    </source>
</evidence>
<dbReference type="InterPro" id="IPR050564">
    <property type="entry name" value="F420-G6PD/mer"/>
</dbReference>
<dbReference type="PANTHER" id="PTHR43244:SF1">
    <property type="entry name" value="5,10-METHYLENETETRAHYDROMETHANOPTERIN REDUCTASE"/>
    <property type="match status" value="1"/>
</dbReference>